<organism evidence="2 3">
    <name type="scientific">Liparis tanakae</name>
    <name type="common">Tanaka's snailfish</name>
    <dbReference type="NCBI Taxonomy" id="230148"/>
    <lineage>
        <taxon>Eukaryota</taxon>
        <taxon>Metazoa</taxon>
        <taxon>Chordata</taxon>
        <taxon>Craniata</taxon>
        <taxon>Vertebrata</taxon>
        <taxon>Euteleostomi</taxon>
        <taxon>Actinopterygii</taxon>
        <taxon>Neopterygii</taxon>
        <taxon>Teleostei</taxon>
        <taxon>Neoteleostei</taxon>
        <taxon>Acanthomorphata</taxon>
        <taxon>Eupercaria</taxon>
        <taxon>Perciformes</taxon>
        <taxon>Cottioidei</taxon>
        <taxon>Cottales</taxon>
        <taxon>Liparidae</taxon>
        <taxon>Liparis</taxon>
    </lineage>
</organism>
<sequence length="83" mass="8661">MPKAAALRAIFHFLVIKVDSKPLGVSAADAPQTATVFRLICQLPGSLRGAVRLARSSPAPALTAGVKDMMEEVQVFISSPGAD</sequence>
<evidence type="ECO:0000313" key="3">
    <source>
        <dbReference type="Proteomes" id="UP000314294"/>
    </source>
</evidence>
<comment type="caution">
    <text evidence="2">The sequence shown here is derived from an EMBL/GenBank/DDBJ whole genome shotgun (WGS) entry which is preliminary data.</text>
</comment>
<evidence type="ECO:0000256" key="1">
    <source>
        <dbReference type="SAM" id="SignalP"/>
    </source>
</evidence>
<reference evidence="2 3" key="1">
    <citation type="submission" date="2019-03" db="EMBL/GenBank/DDBJ databases">
        <title>First draft genome of Liparis tanakae, snailfish: a comprehensive survey of snailfish specific genes.</title>
        <authorList>
            <person name="Kim W."/>
            <person name="Song I."/>
            <person name="Jeong J.-H."/>
            <person name="Kim D."/>
            <person name="Kim S."/>
            <person name="Ryu S."/>
            <person name="Song J.Y."/>
            <person name="Lee S.K."/>
        </authorList>
    </citation>
    <scope>NUCLEOTIDE SEQUENCE [LARGE SCALE GENOMIC DNA]</scope>
    <source>
        <tissue evidence="2">Muscle</tissue>
    </source>
</reference>
<dbReference type="AlphaFoldDB" id="A0A4Z2GP05"/>
<keyword evidence="3" id="KW-1185">Reference proteome</keyword>
<gene>
    <name evidence="2" type="ORF">EYF80_034390</name>
</gene>
<accession>A0A4Z2GP05</accession>
<keyword evidence="1" id="KW-0732">Signal</keyword>
<evidence type="ECO:0000313" key="2">
    <source>
        <dbReference type="EMBL" id="TNN55378.1"/>
    </source>
</evidence>
<feature type="signal peptide" evidence="1">
    <location>
        <begin position="1"/>
        <end position="20"/>
    </location>
</feature>
<name>A0A4Z2GP05_9TELE</name>
<protein>
    <submittedName>
        <fullName evidence="2">Uncharacterized protein</fullName>
    </submittedName>
</protein>
<proteinExistence type="predicted"/>
<dbReference type="Proteomes" id="UP000314294">
    <property type="component" value="Unassembled WGS sequence"/>
</dbReference>
<feature type="chain" id="PRO_5021367497" evidence="1">
    <location>
        <begin position="21"/>
        <end position="83"/>
    </location>
</feature>
<dbReference type="EMBL" id="SRLO01000457">
    <property type="protein sequence ID" value="TNN55378.1"/>
    <property type="molecule type" value="Genomic_DNA"/>
</dbReference>